<gene>
    <name evidence="1" type="ORF">JS533_000820</name>
</gene>
<keyword evidence="2" id="KW-1185">Reference proteome</keyword>
<comment type="caution">
    <text evidence="1">The sequence shown here is derived from an EMBL/GenBank/DDBJ whole genome shotgun (WGS) entry which is preliminary data.</text>
</comment>
<dbReference type="EMBL" id="JAFEJT020000002">
    <property type="protein sequence ID" value="MCH9274833.1"/>
    <property type="molecule type" value="Genomic_DNA"/>
</dbReference>
<dbReference type="Proteomes" id="UP000710815">
    <property type="component" value="Unassembled WGS sequence"/>
</dbReference>
<reference evidence="1 2" key="2">
    <citation type="journal article" date="2021" name="Syst. Appl. Microbiol.">
        <title>Phylogenetic classification of ten novel species belonging to the genus Bifidobacterium comprising B. phasiani sp. nov., B. pongonis sp. nov., B. saguinibicoloris sp. nov., B. colobi sp. nov., B. simiiventris sp. nov., B. santillanense sp. nov., B. miconis sp. nov., B. amazonense sp. nov., B. pluvialisilvae sp. nov., and B. miconisargentati sp. nov.</title>
        <authorList>
            <person name="Lugli G.A."/>
            <person name="Calvete-Torre I."/>
            <person name="Alessandri G."/>
            <person name="Milani C."/>
            <person name="Turroni F."/>
            <person name="Laiolo P."/>
            <person name="Ossiprandi M.C."/>
            <person name="Margolles A."/>
            <person name="Ruiz L."/>
            <person name="Ventura M."/>
        </authorList>
    </citation>
    <scope>NUCLEOTIDE SEQUENCE [LARGE SCALE GENOMIC DNA]</scope>
    <source>
        <strain evidence="1 2">MA1</strain>
    </source>
</reference>
<organism evidence="1 2">
    <name type="scientific">Bifidobacterium amazonense</name>
    <dbReference type="NCBI Taxonomy" id="2809027"/>
    <lineage>
        <taxon>Bacteria</taxon>
        <taxon>Bacillati</taxon>
        <taxon>Actinomycetota</taxon>
        <taxon>Actinomycetes</taxon>
        <taxon>Bifidobacteriales</taxon>
        <taxon>Bifidobacteriaceae</taxon>
        <taxon>Bifidobacterium</taxon>
    </lineage>
</organism>
<protein>
    <submittedName>
        <fullName evidence="1">Uncharacterized protein</fullName>
    </submittedName>
</protein>
<sequence length="98" mass="11066">MVVVADNPNFALHQRTIIGPSAHVDPQSAATAWKQRFSFRYRLGTDPLQIAAMGCDDEGRIIEMVAYDAGAYKDRGGNPLRVIFHANYMTDKFMKDFR</sequence>
<dbReference type="RefSeq" id="WP_241512677.1">
    <property type="nucleotide sequence ID" value="NZ_JAFEJT020000002.1"/>
</dbReference>
<accession>A0ABS9VRW6</accession>
<reference evidence="1 2" key="1">
    <citation type="journal article" date="2021" name="Environ. Microbiol.">
        <title>Genetic insights into the dark matter of the mammalian gut microbiota through targeted genome reconstruction.</title>
        <authorList>
            <person name="Lugli G.A."/>
            <person name="Alessandri G."/>
            <person name="Milani C."/>
            <person name="Viappiani A."/>
            <person name="Fontana F."/>
            <person name="Tarracchini C."/>
            <person name="Mancabelli L."/>
            <person name="Argentini C."/>
            <person name="Ruiz L."/>
            <person name="Margolles A."/>
            <person name="van Sinderen D."/>
            <person name="Turroni F."/>
            <person name="Ventura M."/>
        </authorList>
    </citation>
    <scope>NUCLEOTIDE SEQUENCE [LARGE SCALE GENOMIC DNA]</scope>
    <source>
        <strain evidence="1 2">MA1</strain>
    </source>
</reference>
<proteinExistence type="predicted"/>
<name>A0ABS9VRW6_9BIFI</name>
<evidence type="ECO:0000313" key="1">
    <source>
        <dbReference type="EMBL" id="MCH9274833.1"/>
    </source>
</evidence>
<evidence type="ECO:0000313" key="2">
    <source>
        <dbReference type="Proteomes" id="UP000710815"/>
    </source>
</evidence>